<evidence type="ECO:0008006" key="3">
    <source>
        <dbReference type="Google" id="ProtNLM"/>
    </source>
</evidence>
<comment type="caution">
    <text evidence="1">The sequence shown here is derived from an EMBL/GenBank/DDBJ whole genome shotgun (WGS) entry which is preliminary data.</text>
</comment>
<dbReference type="InterPro" id="IPR042099">
    <property type="entry name" value="ANL_N_sf"/>
</dbReference>
<dbReference type="Gene3D" id="3.40.50.12780">
    <property type="entry name" value="N-terminal domain of ligase-like"/>
    <property type="match status" value="1"/>
</dbReference>
<reference evidence="1 2" key="1">
    <citation type="journal article" date="2019" name="Int. J. Syst. Evol. Microbiol.">
        <title>The Global Catalogue of Microorganisms (GCM) 10K type strain sequencing project: providing services to taxonomists for standard genome sequencing and annotation.</title>
        <authorList>
            <consortium name="The Broad Institute Genomics Platform"/>
            <consortium name="The Broad Institute Genome Sequencing Center for Infectious Disease"/>
            <person name="Wu L."/>
            <person name="Ma J."/>
        </authorList>
    </citation>
    <scope>NUCLEOTIDE SEQUENCE [LARGE SCALE GENOMIC DNA]</scope>
    <source>
        <strain evidence="1 2">JCM 16034</strain>
    </source>
</reference>
<dbReference type="Proteomes" id="UP001500432">
    <property type="component" value="Unassembled WGS sequence"/>
</dbReference>
<evidence type="ECO:0000313" key="1">
    <source>
        <dbReference type="EMBL" id="GAA2200051.1"/>
    </source>
</evidence>
<dbReference type="RefSeq" id="WP_344299460.1">
    <property type="nucleotide sequence ID" value="NZ_BAAAQW010000005.1"/>
</dbReference>
<keyword evidence="2" id="KW-1185">Reference proteome</keyword>
<sequence length="458" mass="48935">MDAALMARVLALRFVWRARDRWSAERIDAHRERAVAAARRHAVERSPFYRRLHAGLEDAPLAALPPVTKGQLMEHWDDAVTRRGLRLADVEAHLADLVEHDGDPGRPWRASPPLRGPWWAAATAGTTGRRGVFVWDRTEWAAVLASYARATDWAGVPVRPGQPIRVAVVSSRRPTHQSAAVGASLPTALIPTIRLDATAPLPETVSALNGFAPTLLVGYASVLRPLAREQLAGRLHISPRAIMSASEVLSPQTSQDAEAAWGVPPADVYAATETAGIGSTCSAGRRHLYEDLVIAEPVDADYRRVPPGTPGDRLLVTVPFARTLPLIRYEMSDRIAVDGRGCPCGRAFALLAAVEGRIEDVLALAVGETTVAIHPNVFHDALDGVPLNGWQVVQRGDGIDVLLEGLSPQTATDAVRARVESALAAAGAAGVGVRLVPVAALERTALGKVPLVRGLPRA</sequence>
<dbReference type="PANTHER" id="PTHR36932:SF1">
    <property type="entry name" value="CAPSULAR POLYSACCHARIDE BIOSYNTHESIS PROTEIN"/>
    <property type="match status" value="1"/>
</dbReference>
<proteinExistence type="predicted"/>
<protein>
    <recommendedName>
        <fullName evidence="3">Phenylacetate-coenzyme A ligase PaaK, adenylate-forming domain family</fullName>
    </recommendedName>
</protein>
<dbReference type="InterPro" id="IPR053158">
    <property type="entry name" value="CapK_Type1_Caps_Biosynth"/>
</dbReference>
<name>A0ABN3BTM9_9MICC</name>
<organism evidence="1 2">
    <name type="scientific">Sinomonas flava</name>
    <dbReference type="NCBI Taxonomy" id="496857"/>
    <lineage>
        <taxon>Bacteria</taxon>
        <taxon>Bacillati</taxon>
        <taxon>Actinomycetota</taxon>
        <taxon>Actinomycetes</taxon>
        <taxon>Micrococcales</taxon>
        <taxon>Micrococcaceae</taxon>
        <taxon>Sinomonas</taxon>
    </lineage>
</organism>
<dbReference type="PANTHER" id="PTHR36932">
    <property type="entry name" value="CAPSULAR POLYSACCHARIDE BIOSYNTHESIS PROTEIN"/>
    <property type="match status" value="1"/>
</dbReference>
<dbReference type="SUPFAM" id="SSF56801">
    <property type="entry name" value="Acetyl-CoA synthetase-like"/>
    <property type="match status" value="1"/>
</dbReference>
<dbReference type="EMBL" id="BAAAQW010000005">
    <property type="protein sequence ID" value="GAA2200051.1"/>
    <property type="molecule type" value="Genomic_DNA"/>
</dbReference>
<gene>
    <name evidence="1" type="ORF">GCM10009849_18960</name>
</gene>
<accession>A0ABN3BTM9</accession>
<evidence type="ECO:0000313" key="2">
    <source>
        <dbReference type="Proteomes" id="UP001500432"/>
    </source>
</evidence>